<proteinExistence type="inferred from homology"/>
<dbReference type="PATRIC" id="fig|1423747.3.peg.243"/>
<dbReference type="Gene3D" id="1.10.10.10">
    <property type="entry name" value="Winged helix-like DNA-binding domain superfamily/Winged helix DNA-binding domain"/>
    <property type="match status" value="1"/>
</dbReference>
<dbReference type="InterPro" id="IPR036217">
    <property type="entry name" value="MethylDNA_cys_MeTrfase_DNAb"/>
</dbReference>
<gene>
    <name evidence="10" type="ORF">FC69_GL000236</name>
</gene>
<dbReference type="CDD" id="cd06445">
    <property type="entry name" value="ATase"/>
    <property type="match status" value="1"/>
</dbReference>
<keyword evidence="4" id="KW-0489">Methyltransferase</keyword>
<dbReference type="RefSeq" id="WP_056950727.1">
    <property type="nucleotide sequence ID" value="NZ_AZEX01000068.1"/>
</dbReference>
<feature type="domain" description="Methylated-DNA-[protein]-cysteine S-methyltransferase DNA binding" evidence="9">
    <location>
        <begin position="84"/>
        <end position="162"/>
    </location>
</feature>
<dbReference type="GO" id="GO:0032259">
    <property type="term" value="P:methylation"/>
    <property type="evidence" value="ECO:0007669"/>
    <property type="project" value="UniProtKB-KW"/>
</dbReference>
<dbReference type="STRING" id="1423747.FC69_GL000236"/>
<evidence type="ECO:0000259" key="9">
    <source>
        <dbReference type="Pfam" id="PF01035"/>
    </source>
</evidence>
<evidence type="ECO:0000256" key="7">
    <source>
        <dbReference type="ARBA" id="ARBA00023204"/>
    </source>
</evidence>
<dbReference type="InterPro" id="IPR014048">
    <property type="entry name" value="MethylDNA_cys_MeTrfase_DNA-bd"/>
</dbReference>
<dbReference type="Pfam" id="PF01035">
    <property type="entry name" value="DNA_binding_1"/>
    <property type="match status" value="1"/>
</dbReference>
<protein>
    <recommendedName>
        <fullName evidence="3">methylated-DNA--[protein]-cysteine S-methyltransferase</fullName>
        <ecNumber evidence="3">2.1.1.63</ecNumber>
    </recommendedName>
</protein>
<evidence type="ECO:0000313" key="11">
    <source>
        <dbReference type="Proteomes" id="UP000051264"/>
    </source>
</evidence>
<keyword evidence="5" id="KW-0808">Transferase</keyword>
<dbReference type="AlphaFoldDB" id="A0A0R1RZ22"/>
<comment type="catalytic activity">
    <reaction evidence="8">
        <text>a 6-O-methyl-2'-deoxyguanosine in DNA + L-cysteinyl-[protein] = S-methyl-L-cysteinyl-[protein] + a 2'-deoxyguanosine in DNA</text>
        <dbReference type="Rhea" id="RHEA:24000"/>
        <dbReference type="Rhea" id="RHEA-COMP:10131"/>
        <dbReference type="Rhea" id="RHEA-COMP:10132"/>
        <dbReference type="Rhea" id="RHEA-COMP:11367"/>
        <dbReference type="Rhea" id="RHEA-COMP:11368"/>
        <dbReference type="ChEBI" id="CHEBI:29950"/>
        <dbReference type="ChEBI" id="CHEBI:82612"/>
        <dbReference type="ChEBI" id="CHEBI:85445"/>
        <dbReference type="ChEBI" id="CHEBI:85448"/>
        <dbReference type="EC" id="2.1.1.63"/>
    </reaction>
</comment>
<dbReference type="eggNOG" id="COG0350">
    <property type="taxonomic scope" value="Bacteria"/>
</dbReference>
<name>A0A0R1RZ22_9LACO</name>
<evidence type="ECO:0000256" key="1">
    <source>
        <dbReference type="ARBA" id="ARBA00001286"/>
    </source>
</evidence>
<dbReference type="SUPFAM" id="SSF53155">
    <property type="entry name" value="Methylated DNA-protein cysteine methyltransferase domain"/>
    <property type="match status" value="1"/>
</dbReference>
<evidence type="ECO:0000256" key="2">
    <source>
        <dbReference type="ARBA" id="ARBA00008711"/>
    </source>
</evidence>
<evidence type="ECO:0000256" key="6">
    <source>
        <dbReference type="ARBA" id="ARBA00022763"/>
    </source>
</evidence>
<dbReference type="PANTHER" id="PTHR10815:SF12">
    <property type="entry name" value="METHYLATED-DNA--PROTEIN-CYSTEINE METHYLTRANSFERASE, INDUCIBLE"/>
    <property type="match status" value="1"/>
</dbReference>
<dbReference type="FunFam" id="1.10.10.10:FF:000214">
    <property type="entry name" value="Methylated-DNA--protein-cysteine methyltransferase"/>
    <property type="match status" value="1"/>
</dbReference>
<evidence type="ECO:0000313" key="10">
    <source>
        <dbReference type="EMBL" id="KRL58584.1"/>
    </source>
</evidence>
<dbReference type="NCBIfam" id="TIGR00589">
    <property type="entry name" value="ogt"/>
    <property type="match status" value="1"/>
</dbReference>
<dbReference type="OrthoDB" id="9802228at2"/>
<dbReference type="GO" id="GO:0006281">
    <property type="term" value="P:DNA repair"/>
    <property type="evidence" value="ECO:0007669"/>
    <property type="project" value="UniProtKB-KW"/>
</dbReference>
<dbReference type="EMBL" id="AZEX01000068">
    <property type="protein sequence ID" value="KRL58584.1"/>
    <property type="molecule type" value="Genomic_DNA"/>
</dbReference>
<dbReference type="InterPro" id="IPR001497">
    <property type="entry name" value="MethylDNA_cys_MeTrfase_AS"/>
</dbReference>
<keyword evidence="7" id="KW-0234">DNA repair</keyword>
<organism evidence="10 11">
    <name type="scientific">Latilactobacillus fuchuensis DSM 14340 = JCM 11249</name>
    <dbReference type="NCBI Taxonomy" id="1423747"/>
    <lineage>
        <taxon>Bacteria</taxon>
        <taxon>Bacillati</taxon>
        <taxon>Bacillota</taxon>
        <taxon>Bacilli</taxon>
        <taxon>Lactobacillales</taxon>
        <taxon>Lactobacillaceae</taxon>
        <taxon>Latilactobacillus</taxon>
    </lineage>
</organism>
<dbReference type="InterPro" id="IPR036631">
    <property type="entry name" value="MGMT_N_sf"/>
</dbReference>
<comment type="similarity">
    <text evidence="2">Belongs to the MGMT family.</text>
</comment>
<evidence type="ECO:0000256" key="5">
    <source>
        <dbReference type="ARBA" id="ARBA00022679"/>
    </source>
</evidence>
<dbReference type="Proteomes" id="UP000051264">
    <property type="component" value="Unassembled WGS sequence"/>
</dbReference>
<comment type="caution">
    <text evidence="10">The sequence shown here is derived from an EMBL/GenBank/DDBJ whole genome shotgun (WGS) entry which is preliminary data.</text>
</comment>
<dbReference type="PANTHER" id="PTHR10815">
    <property type="entry name" value="METHYLATED-DNA--PROTEIN-CYSTEINE METHYLTRANSFERASE"/>
    <property type="match status" value="1"/>
</dbReference>
<dbReference type="PROSITE" id="PS00374">
    <property type="entry name" value="MGMT"/>
    <property type="match status" value="1"/>
</dbReference>
<dbReference type="GO" id="GO:0003908">
    <property type="term" value="F:methylated-DNA-[protein]-cysteine S-methyltransferase activity"/>
    <property type="evidence" value="ECO:0007669"/>
    <property type="project" value="UniProtKB-EC"/>
</dbReference>
<dbReference type="EC" id="2.1.1.63" evidence="3"/>
<evidence type="ECO:0000256" key="3">
    <source>
        <dbReference type="ARBA" id="ARBA00011918"/>
    </source>
</evidence>
<comment type="catalytic activity">
    <reaction evidence="1">
        <text>a 4-O-methyl-thymidine in DNA + L-cysteinyl-[protein] = a thymidine in DNA + S-methyl-L-cysteinyl-[protein]</text>
        <dbReference type="Rhea" id="RHEA:53428"/>
        <dbReference type="Rhea" id="RHEA-COMP:10131"/>
        <dbReference type="Rhea" id="RHEA-COMP:10132"/>
        <dbReference type="Rhea" id="RHEA-COMP:13555"/>
        <dbReference type="Rhea" id="RHEA-COMP:13556"/>
        <dbReference type="ChEBI" id="CHEBI:29950"/>
        <dbReference type="ChEBI" id="CHEBI:82612"/>
        <dbReference type="ChEBI" id="CHEBI:137386"/>
        <dbReference type="ChEBI" id="CHEBI:137387"/>
        <dbReference type="EC" id="2.1.1.63"/>
    </reaction>
</comment>
<dbReference type="SUPFAM" id="SSF46767">
    <property type="entry name" value="Methylated DNA-protein cysteine methyltransferase, C-terminal domain"/>
    <property type="match status" value="1"/>
</dbReference>
<reference evidence="10 11" key="1">
    <citation type="journal article" date="2015" name="Genome Announc.">
        <title>Expanding the biotechnology potential of lactobacilli through comparative genomics of 213 strains and associated genera.</title>
        <authorList>
            <person name="Sun Z."/>
            <person name="Harris H.M."/>
            <person name="McCann A."/>
            <person name="Guo C."/>
            <person name="Argimon S."/>
            <person name="Zhang W."/>
            <person name="Yang X."/>
            <person name="Jeffery I.B."/>
            <person name="Cooney J.C."/>
            <person name="Kagawa T.F."/>
            <person name="Liu W."/>
            <person name="Song Y."/>
            <person name="Salvetti E."/>
            <person name="Wrobel A."/>
            <person name="Rasinkangas P."/>
            <person name="Parkhill J."/>
            <person name="Rea M.C."/>
            <person name="O'Sullivan O."/>
            <person name="Ritari J."/>
            <person name="Douillard F.P."/>
            <person name="Paul Ross R."/>
            <person name="Yang R."/>
            <person name="Briner A.E."/>
            <person name="Felis G.E."/>
            <person name="de Vos W.M."/>
            <person name="Barrangou R."/>
            <person name="Klaenhammer T.R."/>
            <person name="Caufield P.W."/>
            <person name="Cui Y."/>
            <person name="Zhang H."/>
            <person name="O'Toole P.W."/>
        </authorList>
    </citation>
    <scope>NUCLEOTIDE SEQUENCE [LARGE SCALE GENOMIC DNA]</scope>
    <source>
        <strain evidence="10 11">DSM 14340</strain>
    </source>
</reference>
<accession>A0A0R1RZ22</accession>
<keyword evidence="6" id="KW-0227">DNA damage</keyword>
<evidence type="ECO:0000256" key="8">
    <source>
        <dbReference type="ARBA" id="ARBA00049348"/>
    </source>
</evidence>
<sequence length="166" mass="18487">MMTIYYGECSLDTQRYYLATTDAGLCFVGSPDQSLTEIDHFIAVDQLVLDQARLAPFVTAIQTYWTGQTTNWSVPIDLIGGTDLQRQVWTALQTIPYGQTRDYSQIAQQIGRPTAIRAVASAIGRNPLLLLIPCHRVLRKDGALGGYRGGLALKRQLLELEQNPHH</sequence>
<dbReference type="InterPro" id="IPR036388">
    <property type="entry name" value="WH-like_DNA-bd_sf"/>
</dbReference>
<evidence type="ECO:0000256" key="4">
    <source>
        <dbReference type="ARBA" id="ARBA00022603"/>
    </source>
</evidence>